<organism evidence="1 2">
    <name type="scientific">Janthinobacterium agaricidamnosum NBRC 102515 = DSM 9628</name>
    <dbReference type="NCBI Taxonomy" id="1349767"/>
    <lineage>
        <taxon>Bacteria</taxon>
        <taxon>Pseudomonadati</taxon>
        <taxon>Pseudomonadota</taxon>
        <taxon>Betaproteobacteria</taxon>
        <taxon>Burkholderiales</taxon>
        <taxon>Oxalobacteraceae</taxon>
        <taxon>Janthinobacterium</taxon>
    </lineage>
</organism>
<evidence type="ECO:0000313" key="2">
    <source>
        <dbReference type="Proteomes" id="UP000027604"/>
    </source>
</evidence>
<proteinExistence type="predicted"/>
<dbReference type="HOGENOM" id="CLU_139702_0_0_4"/>
<name>W0V3V7_9BURK</name>
<protein>
    <submittedName>
        <fullName evidence="1">Uncharacterized protein</fullName>
    </submittedName>
</protein>
<dbReference type="STRING" id="1349767.GJA_1662"/>
<accession>W0V3V7</accession>
<keyword evidence="2" id="KW-1185">Reference proteome</keyword>
<dbReference type="PATRIC" id="fig|1349767.4.peg.3340"/>
<dbReference type="EMBL" id="HG322949">
    <property type="protein sequence ID" value="CDG82300.1"/>
    <property type="molecule type" value="Genomic_DNA"/>
</dbReference>
<sequence length="160" mass="18860">MNGRAAGRQREVVDVAEPRKPDRTLDGVINVRKQRSERMEREQREALAAWRELRMGLRAYKLVWRQSVLDAQQFWQHSRADFFAMRTSSGEFFNARRVYTKMRGISDQALLAWREALLPCRQAGRVFFEAKLAVRLARLNQEKLSMVRDSIALQHRLQED</sequence>
<dbReference type="eggNOG" id="ENOG50316AA">
    <property type="taxonomic scope" value="Bacteria"/>
</dbReference>
<dbReference type="AlphaFoldDB" id="W0V3V7"/>
<dbReference type="RefSeq" id="WP_038490699.1">
    <property type="nucleotide sequence ID" value="NZ_BCTH01000007.1"/>
</dbReference>
<evidence type="ECO:0000313" key="1">
    <source>
        <dbReference type="EMBL" id="CDG82300.1"/>
    </source>
</evidence>
<dbReference type="Proteomes" id="UP000027604">
    <property type="component" value="Chromosome I"/>
</dbReference>
<dbReference type="OrthoDB" id="8719938at2"/>
<reference evidence="1 2" key="1">
    <citation type="journal article" date="2015" name="Genome Announc.">
        <title>Genome Sequence of Mushroom Soft-Rot Pathogen Janthinobacterium agaricidamnosum.</title>
        <authorList>
            <person name="Graupner K."/>
            <person name="Lackner G."/>
            <person name="Hertweck C."/>
        </authorList>
    </citation>
    <scope>NUCLEOTIDE SEQUENCE [LARGE SCALE GENOMIC DNA]</scope>
    <source>
        <strain evidence="2">NBRC 102515 / DSM 9628</strain>
    </source>
</reference>
<dbReference type="KEGG" id="jag:GJA_1662"/>
<gene>
    <name evidence="1" type="ORF">GJA_1662</name>
</gene>